<dbReference type="Proteomes" id="UP001596087">
    <property type="component" value="Unassembled WGS sequence"/>
</dbReference>
<accession>A0ABW0BFF2</accession>
<evidence type="ECO:0008006" key="4">
    <source>
        <dbReference type="Google" id="ProtNLM"/>
    </source>
</evidence>
<dbReference type="RefSeq" id="WP_378587562.1">
    <property type="nucleotide sequence ID" value="NZ_JBHSKD010000004.1"/>
</dbReference>
<dbReference type="EMBL" id="JBHSKD010000004">
    <property type="protein sequence ID" value="MFC5175968.1"/>
    <property type="molecule type" value="Genomic_DNA"/>
</dbReference>
<protein>
    <recommendedName>
        <fullName evidence="4">Collagen-like protein</fullName>
    </recommendedName>
</protein>
<feature type="region of interest" description="Disordered" evidence="1">
    <location>
        <begin position="59"/>
        <end position="88"/>
    </location>
</feature>
<gene>
    <name evidence="2" type="ORF">ACFPGP_04745</name>
</gene>
<organism evidence="2 3">
    <name type="scientific">Nocardioides taihuensis</name>
    <dbReference type="NCBI Taxonomy" id="1835606"/>
    <lineage>
        <taxon>Bacteria</taxon>
        <taxon>Bacillati</taxon>
        <taxon>Actinomycetota</taxon>
        <taxon>Actinomycetes</taxon>
        <taxon>Propionibacteriales</taxon>
        <taxon>Nocardioidaceae</taxon>
        <taxon>Nocardioides</taxon>
    </lineage>
</organism>
<evidence type="ECO:0000313" key="2">
    <source>
        <dbReference type="EMBL" id="MFC5175968.1"/>
    </source>
</evidence>
<sequence>MKKRSISMRSGALALGIVIVVAGAGGAAAARLITGDDIAKETITGRNVADDTLGKSKLKDNVLDGITGPQGPEGPQGPQGPKGDPATYTGANWTIVHRNVIGNGDADLQAGPAGAPYGIGALMLRTGSAEDKASFGNEVDFAGDRLDGIDTLSYWAYTTGENNARYAENNISLNLEIDPTGTATGGPNYSSLVYVPVAAPDNAWTKQDASTADRWFLTGAAATASGCTQAAYCTLAEVQSYYANATIYTVQLTKGRDYAFSGAADGLQINDDVYDFEPFGVSKTTVAAQH</sequence>
<keyword evidence="3" id="KW-1185">Reference proteome</keyword>
<evidence type="ECO:0000313" key="3">
    <source>
        <dbReference type="Proteomes" id="UP001596087"/>
    </source>
</evidence>
<dbReference type="Gene3D" id="1.20.5.320">
    <property type="entry name" value="6-Phosphogluconate Dehydrogenase, domain 3"/>
    <property type="match status" value="1"/>
</dbReference>
<name>A0ABW0BFF2_9ACTN</name>
<proteinExistence type="predicted"/>
<evidence type="ECO:0000256" key="1">
    <source>
        <dbReference type="SAM" id="MobiDB-lite"/>
    </source>
</evidence>
<comment type="caution">
    <text evidence="2">The sequence shown here is derived from an EMBL/GenBank/DDBJ whole genome shotgun (WGS) entry which is preliminary data.</text>
</comment>
<reference evidence="3" key="1">
    <citation type="journal article" date="2019" name="Int. J. Syst. Evol. Microbiol.">
        <title>The Global Catalogue of Microorganisms (GCM) 10K type strain sequencing project: providing services to taxonomists for standard genome sequencing and annotation.</title>
        <authorList>
            <consortium name="The Broad Institute Genomics Platform"/>
            <consortium name="The Broad Institute Genome Sequencing Center for Infectious Disease"/>
            <person name="Wu L."/>
            <person name="Ma J."/>
        </authorList>
    </citation>
    <scope>NUCLEOTIDE SEQUENCE [LARGE SCALE GENOMIC DNA]</scope>
    <source>
        <strain evidence="3">DFY41</strain>
    </source>
</reference>